<proteinExistence type="predicted"/>
<dbReference type="EMBL" id="AKHW03005461">
    <property type="protein sequence ID" value="KYO26975.1"/>
    <property type="molecule type" value="Genomic_DNA"/>
</dbReference>
<evidence type="ECO:0000256" key="1">
    <source>
        <dbReference type="SAM" id="MobiDB-lite"/>
    </source>
</evidence>
<evidence type="ECO:0000313" key="2">
    <source>
        <dbReference type="EMBL" id="KYO26975.1"/>
    </source>
</evidence>
<keyword evidence="3" id="KW-1185">Reference proteome</keyword>
<gene>
    <name evidence="2" type="ORF">Y1Q_0019383</name>
</gene>
<dbReference type="AlphaFoldDB" id="A0A151MR16"/>
<accession>A0A151MR16</accession>
<protein>
    <submittedName>
        <fullName evidence="2">Uncharacterized protein</fullName>
    </submittedName>
</protein>
<dbReference type="Proteomes" id="UP000050525">
    <property type="component" value="Unassembled WGS sequence"/>
</dbReference>
<evidence type="ECO:0000313" key="3">
    <source>
        <dbReference type="Proteomes" id="UP000050525"/>
    </source>
</evidence>
<comment type="caution">
    <text evidence="2">The sequence shown here is derived from an EMBL/GenBank/DDBJ whole genome shotgun (WGS) entry which is preliminary data.</text>
</comment>
<name>A0A151MR16_ALLMI</name>
<reference evidence="2 3" key="1">
    <citation type="journal article" date="2012" name="Genome Biol.">
        <title>Sequencing three crocodilian genomes to illuminate the evolution of archosaurs and amniotes.</title>
        <authorList>
            <person name="St John J.A."/>
            <person name="Braun E.L."/>
            <person name="Isberg S.R."/>
            <person name="Miles L.G."/>
            <person name="Chong A.Y."/>
            <person name="Gongora J."/>
            <person name="Dalzell P."/>
            <person name="Moran C."/>
            <person name="Bed'hom B."/>
            <person name="Abzhanov A."/>
            <person name="Burgess S.C."/>
            <person name="Cooksey A.M."/>
            <person name="Castoe T.A."/>
            <person name="Crawford N.G."/>
            <person name="Densmore L.D."/>
            <person name="Drew J.C."/>
            <person name="Edwards S.V."/>
            <person name="Faircloth B.C."/>
            <person name="Fujita M.K."/>
            <person name="Greenwold M.J."/>
            <person name="Hoffmann F.G."/>
            <person name="Howard J.M."/>
            <person name="Iguchi T."/>
            <person name="Janes D.E."/>
            <person name="Khan S.Y."/>
            <person name="Kohno S."/>
            <person name="de Koning A.J."/>
            <person name="Lance S.L."/>
            <person name="McCarthy F.M."/>
            <person name="McCormack J.E."/>
            <person name="Merchant M.E."/>
            <person name="Peterson D.G."/>
            <person name="Pollock D.D."/>
            <person name="Pourmand N."/>
            <person name="Raney B.J."/>
            <person name="Roessler K.A."/>
            <person name="Sanford J.R."/>
            <person name="Sawyer R.H."/>
            <person name="Schmidt C.J."/>
            <person name="Triplett E.W."/>
            <person name="Tuberville T.D."/>
            <person name="Venegas-Anaya M."/>
            <person name="Howard J.T."/>
            <person name="Jarvis E.D."/>
            <person name="Guillette L.J.Jr."/>
            <person name="Glenn T.C."/>
            <person name="Green R.E."/>
            <person name="Ray D.A."/>
        </authorList>
    </citation>
    <scope>NUCLEOTIDE SEQUENCE [LARGE SCALE GENOMIC DNA]</scope>
    <source>
        <strain evidence="2">KSC_2009_1</strain>
    </source>
</reference>
<sequence length="110" mass="12341">MPCCPPPGAHVDAAPTLGFFKQDEKNSVFHNNVAGYLTQFHRKWRQNKFCLSRNRSFWVAGHTRRKQAELTSERSQPDQLVPGMNLSNHTGVTGKTVPITFVAEHLAAPQ</sequence>
<organism evidence="2 3">
    <name type="scientific">Alligator mississippiensis</name>
    <name type="common">American alligator</name>
    <dbReference type="NCBI Taxonomy" id="8496"/>
    <lineage>
        <taxon>Eukaryota</taxon>
        <taxon>Metazoa</taxon>
        <taxon>Chordata</taxon>
        <taxon>Craniata</taxon>
        <taxon>Vertebrata</taxon>
        <taxon>Euteleostomi</taxon>
        <taxon>Archelosauria</taxon>
        <taxon>Archosauria</taxon>
        <taxon>Crocodylia</taxon>
        <taxon>Alligatoridae</taxon>
        <taxon>Alligatorinae</taxon>
        <taxon>Alligator</taxon>
    </lineage>
</organism>
<feature type="region of interest" description="Disordered" evidence="1">
    <location>
        <begin position="68"/>
        <end position="91"/>
    </location>
</feature>